<dbReference type="SUPFAM" id="SSF47072">
    <property type="entry name" value="Cysteine alpha-hairpin motif"/>
    <property type="match status" value="1"/>
</dbReference>
<sequence>MGRRSGGGGGGGFRSAPRAPKPAAAKPAAAKTSSAQPPAKTDGNAPTSVFGSMGSAIADGVGWGVGTSMAHRAMDSIMGPRTIRVVEDPPAAAAADACGIQNQAFSNCIYGNESDISRCQNYFDLLCQCRRSGGGQGGASTMA</sequence>
<accession>A0A8I6XMH6</accession>
<keyword evidence="3" id="KW-1185">Reference proteome</keyword>
<dbReference type="Proteomes" id="UP000011116">
    <property type="component" value="Chromosome 5H"/>
</dbReference>
<dbReference type="KEGG" id="hvg:123452651"/>
<dbReference type="AlphaFoldDB" id="A0A8I6XMH6"/>
<organism evidence="2 3">
    <name type="scientific">Hordeum vulgare subsp. vulgare</name>
    <name type="common">Domesticated barley</name>
    <dbReference type="NCBI Taxonomy" id="112509"/>
    <lineage>
        <taxon>Eukaryota</taxon>
        <taxon>Viridiplantae</taxon>
        <taxon>Streptophyta</taxon>
        <taxon>Embryophyta</taxon>
        <taxon>Tracheophyta</taxon>
        <taxon>Spermatophyta</taxon>
        <taxon>Magnoliopsida</taxon>
        <taxon>Liliopsida</taxon>
        <taxon>Poales</taxon>
        <taxon>Poaceae</taxon>
        <taxon>BOP clade</taxon>
        <taxon>Pooideae</taxon>
        <taxon>Triticodae</taxon>
        <taxon>Triticeae</taxon>
        <taxon>Hordeinae</taxon>
        <taxon>Hordeum</taxon>
    </lineage>
</organism>
<reference evidence="2" key="2">
    <citation type="submission" date="2020-10" db="EMBL/GenBank/DDBJ databases">
        <authorList>
            <person name="Scholz U."/>
            <person name="Mascher M."/>
            <person name="Fiebig A."/>
        </authorList>
    </citation>
    <scope>NUCLEOTIDE SEQUENCE [LARGE SCALE GENOMIC DNA]</scope>
    <source>
        <strain evidence="2">cv. Morex</strain>
    </source>
</reference>
<dbReference type="GO" id="GO:0005634">
    <property type="term" value="C:nucleus"/>
    <property type="evidence" value="ECO:0000318"/>
    <property type="project" value="GO_Central"/>
</dbReference>
<dbReference type="RefSeq" id="XP_044985287.1">
    <property type="nucleotide sequence ID" value="XM_045129352.1"/>
</dbReference>
<dbReference type="GO" id="GO:0007005">
    <property type="term" value="P:mitochondrion organization"/>
    <property type="evidence" value="ECO:0000318"/>
    <property type="project" value="GO_Central"/>
</dbReference>
<dbReference type="Gramene" id="HORVU.MOREX.r3.5HG0420340.1">
    <property type="protein sequence ID" value="HORVU.MOREX.r3.5HG0420340.1"/>
    <property type="gene ID" value="HORVU.MOREX.r3.5HG0420340"/>
</dbReference>
<dbReference type="OrthoDB" id="1106148at2759"/>
<evidence type="ECO:0000313" key="2">
    <source>
        <dbReference type="EnsemblPlants" id="HORVU.MOREX.r3.5HG0420340.1"/>
    </source>
</evidence>
<evidence type="ECO:0008006" key="4">
    <source>
        <dbReference type="Google" id="ProtNLM"/>
    </source>
</evidence>
<evidence type="ECO:0000313" key="3">
    <source>
        <dbReference type="Proteomes" id="UP000011116"/>
    </source>
</evidence>
<dbReference type="PANTHER" id="PTHR13523:SF17">
    <property type="entry name" value="CHCH DOMAIN CONTAINING PROTEIN, EXPRESSED"/>
    <property type="match status" value="1"/>
</dbReference>
<dbReference type="InterPro" id="IPR055304">
    <property type="entry name" value="CHCHD2/10-like"/>
</dbReference>
<feature type="compositionally biased region" description="Low complexity" evidence="1">
    <location>
        <begin position="14"/>
        <end position="40"/>
    </location>
</feature>
<name>A0A8I6XMH6_HORVV</name>
<feature type="compositionally biased region" description="Gly residues" evidence="1">
    <location>
        <begin position="1"/>
        <end position="13"/>
    </location>
</feature>
<dbReference type="PANTHER" id="PTHR13523">
    <property type="entry name" value="COILED-COIL-HELIX-COILED-COIL-HELIX DOMAIN CONTAINING 2/NUR77"/>
    <property type="match status" value="1"/>
</dbReference>
<dbReference type="GO" id="GO:0005739">
    <property type="term" value="C:mitochondrion"/>
    <property type="evidence" value="ECO:0000318"/>
    <property type="project" value="GO_Central"/>
</dbReference>
<proteinExistence type="predicted"/>
<gene>
    <name evidence="2" type="primary">LOC123452651</name>
</gene>
<dbReference type="OMA" id="KDACATH"/>
<evidence type="ECO:0000256" key="1">
    <source>
        <dbReference type="SAM" id="MobiDB-lite"/>
    </source>
</evidence>
<feature type="region of interest" description="Disordered" evidence="1">
    <location>
        <begin position="1"/>
        <end position="51"/>
    </location>
</feature>
<protein>
    <recommendedName>
        <fullName evidence="4">CHCH domain-containing protein</fullName>
    </recommendedName>
</protein>
<dbReference type="InterPro" id="IPR009069">
    <property type="entry name" value="Cys_alpha_HP_mot_SF"/>
</dbReference>
<reference evidence="2" key="3">
    <citation type="submission" date="2022-01" db="UniProtKB">
        <authorList>
            <consortium name="EnsemblPlants"/>
        </authorList>
    </citation>
    <scope>IDENTIFICATION</scope>
    <source>
        <strain evidence="2">subsp. vulgare</strain>
    </source>
</reference>
<dbReference type="Gramene" id="HORVU.MOREX.r2.5HG0349910.1">
    <property type="protein sequence ID" value="HORVU.MOREX.r2.5HG0349910.1"/>
    <property type="gene ID" value="HORVU.MOREX.r2.5HG0349910"/>
</dbReference>
<dbReference type="EnsemblPlants" id="HORVU.MOREX.r3.5HG0420340.1">
    <property type="protein sequence ID" value="HORVU.MOREX.r3.5HG0420340.1"/>
    <property type="gene ID" value="HORVU.MOREX.r3.5HG0420340"/>
</dbReference>
<reference evidence="3" key="1">
    <citation type="journal article" date="2012" name="Nature">
        <title>A physical, genetic and functional sequence assembly of the barley genome.</title>
        <authorList>
            <consortium name="The International Barley Genome Sequencing Consortium"/>
            <person name="Mayer K.F."/>
            <person name="Waugh R."/>
            <person name="Brown J.W."/>
            <person name="Schulman A."/>
            <person name="Langridge P."/>
            <person name="Platzer M."/>
            <person name="Fincher G.B."/>
            <person name="Muehlbauer G.J."/>
            <person name="Sato K."/>
            <person name="Close T.J."/>
            <person name="Wise R.P."/>
            <person name="Stein N."/>
        </authorList>
    </citation>
    <scope>NUCLEOTIDE SEQUENCE [LARGE SCALE GENOMIC DNA]</scope>
    <source>
        <strain evidence="3">cv. Morex</strain>
    </source>
</reference>
<dbReference type="GeneID" id="123452651"/>